<organism evidence="3 4">
    <name type="scientific">Leptolyngbya boryana NIES-2135</name>
    <dbReference type="NCBI Taxonomy" id="1973484"/>
    <lineage>
        <taxon>Bacteria</taxon>
        <taxon>Bacillati</taxon>
        <taxon>Cyanobacteriota</taxon>
        <taxon>Cyanophyceae</taxon>
        <taxon>Leptolyngbyales</taxon>
        <taxon>Leptolyngbyaceae</taxon>
        <taxon>Leptolyngbya group</taxon>
        <taxon>Leptolyngbya</taxon>
    </lineage>
</organism>
<sequence length="460" mass="50219">MLNIAITPHREFLPADSDEQKLFLMLKLRPTKQVANTRPPTNIAFVIDTSGSMYSVVAGEPQPTDQVVQMDGQQWRVATGGKTKIDIVIESLRSLLHSGKLDANDRISIIQFDDQATTLISATPATEVAAIDAAILRLKSFSGGTRMGLGLKQALHALDDHSMASRRALVFTDGQTVDEDLCDELAKQFSIANIPMIALGVGEFNEDLLNRLSDVTGGKPFHVVPGTATGTAVSILDFPNTIVSEIGLVQQEVITNLALTVKTVKGVALTRVLRAYPSQAEFSLDQDPHSIGNVLAHDETVFILEFTIASRTASRIRIAQLGLTYDVPGENRRGELDLQNVVVQFVAGQELAVQVDQEVMGYVQQCNIAQVITEATRIAEQDPHRAEELLESARRMTKRLGNTEMTDSLTSAQDELRKTRRISSATRKTIKMGSKSKTVKMGQDINDELSEAEIRQASGT</sequence>
<dbReference type="PROSITE" id="PS50234">
    <property type="entry name" value="VWFA"/>
    <property type="match status" value="1"/>
</dbReference>
<evidence type="ECO:0000313" key="4">
    <source>
        <dbReference type="Proteomes" id="UP000217895"/>
    </source>
</evidence>
<dbReference type="PANTHER" id="PTHR10579">
    <property type="entry name" value="CALCIUM-ACTIVATED CHLORIDE CHANNEL REGULATOR"/>
    <property type="match status" value="1"/>
</dbReference>
<dbReference type="Pfam" id="PF00092">
    <property type="entry name" value="VWA"/>
    <property type="match status" value="1"/>
</dbReference>
<dbReference type="EMBL" id="AP018203">
    <property type="protein sequence ID" value="BAY54159.1"/>
    <property type="molecule type" value="Genomic_DNA"/>
</dbReference>
<dbReference type="Proteomes" id="UP000217895">
    <property type="component" value="Chromosome"/>
</dbReference>
<dbReference type="SUPFAM" id="SSF53300">
    <property type="entry name" value="vWA-like"/>
    <property type="match status" value="1"/>
</dbReference>
<protein>
    <submittedName>
        <fullName evidence="3">von Willebrand factor type A</fullName>
    </submittedName>
</protein>
<dbReference type="SMART" id="SM00327">
    <property type="entry name" value="VWA"/>
    <property type="match status" value="1"/>
</dbReference>
<keyword evidence="4" id="KW-1185">Reference proteome</keyword>
<evidence type="ECO:0000256" key="1">
    <source>
        <dbReference type="SAM" id="MobiDB-lite"/>
    </source>
</evidence>
<gene>
    <name evidence="3" type="ORF">NIES2135_09730</name>
</gene>
<dbReference type="InterPro" id="IPR036465">
    <property type="entry name" value="vWFA_dom_sf"/>
</dbReference>
<dbReference type="AlphaFoldDB" id="A0A1Z4JBL7"/>
<dbReference type="PANTHER" id="PTHR10579:SF43">
    <property type="entry name" value="ZINC FINGER (C3HC4-TYPE RING FINGER) FAMILY PROTEIN"/>
    <property type="match status" value="1"/>
</dbReference>
<dbReference type="InterPro" id="IPR002035">
    <property type="entry name" value="VWF_A"/>
</dbReference>
<feature type="region of interest" description="Disordered" evidence="1">
    <location>
        <begin position="405"/>
        <end position="460"/>
    </location>
</feature>
<evidence type="ECO:0000259" key="2">
    <source>
        <dbReference type="PROSITE" id="PS50234"/>
    </source>
</evidence>
<name>A0A1Z4JBL7_LEPBY</name>
<feature type="domain" description="VWFA" evidence="2">
    <location>
        <begin position="42"/>
        <end position="253"/>
    </location>
</feature>
<evidence type="ECO:0000313" key="3">
    <source>
        <dbReference type="EMBL" id="BAY54159.1"/>
    </source>
</evidence>
<proteinExistence type="predicted"/>
<dbReference type="InterPro" id="IPR051266">
    <property type="entry name" value="CLCR"/>
</dbReference>
<dbReference type="Gene3D" id="3.40.50.410">
    <property type="entry name" value="von Willebrand factor, type A domain"/>
    <property type="match status" value="1"/>
</dbReference>
<reference evidence="3 4" key="1">
    <citation type="submission" date="2017-06" db="EMBL/GenBank/DDBJ databases">
        <title>Genome sequencing of cyanobaciteial culture collection at National Institute for Environmental Studies (NIES).</title>
        <authorList>
            <person name="Hirose Y."/>
            <person name="Shimura Y."/>
            <person name="Fujisawa T."/>
            <person name="Nakamura Y."/>
            <person name="Kawachi M."/>
        </authorList>
    </citation>
    <scope>NUCLEOTIDE SEQUENCE [LARGE SCALE GENOMIC DNA]</scope>
    <source>
        <strain evidence="3 4">NIES-2135</strain>
    </source>
</reference>
<accession>A0A1Z4JBL7</accession>